<evidence type="ECO:0000256" key="2">
    <source>
        <dbReference type="ARBA" id="ARBA00024438"/>
    </source>
</evidence>
<keyword evidence="6" id="KW-1185">Reference proteome</keyword>
<evidence type="ECO:0000256" key="1">
    <source>
        <dbReference type="ARBA" id="ARBA00024353"/>
    </source>
</evidence>
<reference evidence="5 6" key="1">
    <citation type="submission" date="2016-09" db="EMBL/GenBank/DDBJ databases">
        <title>Complete genome of Desulfosporosinus sp. OL.</title>
        <authorList>
            <person name="Mardanov A."/>
            <person name="Beletsky A."/>
            <person name="Panova A."/>
            <person name="Karnachuk O."/>
            <person name="Ravin N."/>
        </authorList>
    </citation>
    <scope>NUCLEOTIDE SEQUENCE [LARGE SCALE GENOMIC DNA]</scope>
    <source>
        <strain evidence="5 6">OL</strain>
    </source>
</reference>
<dbReference type="EMBL" id="MLBF01000008">
    <property type="protein sequence ID" value="OLN32541.1"/>
    <property type="molecule type" value="Genomic_DNA"/>
</dbReference>
<evidence type="ECO:0000313" key="5">
    <source>
        <dbReference type="EMBL" id="OLN32541.1"/>
    </source>
</evidence>
<dbReference type="AlphaFoldDB" id="A0A1Q8QZ14"/>
<proteinExistence type="inferred from homology"/>
<dbReference type="Proteomes" id="UP000186102">
    <property type="component" value="Unassembled WGS sequence"/>
</dbReference>
<evidence type="ECO:0000313" key="6">
    <source>
        <dbReference type="Proteomes" id="UP000186102"/>
    </source>
</evidence>
<keyword evidence="3" id="KW-1133">Transmembrane helix</keyword>
<accession>A0A1Q8QZ14</accession>
<dbReference type="RefSeq" id="WP_075364274.1">
    <property type="nucleotide sequence ID" value="NZ_MLBF01000008.1"/>
</dbReference>
<comment type="similarity">
    <text evidence="1">Belongs to the zinc-associated anti-sigma factor (ZAS) superfamily. Anti-sigma-W factor family.</text>
</comment>
<feature type="transmembrane region" description="Helical" evidence="3">
    <location>
        <begin position="82"/>
        <end position="105"/>
    </location>
</feature>
<dbReference type="InterPro" id="IPR041916">
    <property type="entry name" value="Anti_sigma_zinc_sf"/>
</dbReference>
<name>A0A1Q8QZ14_9FIRM</name>
<protein>
    <recommendedName>
        <fullName evidence="2">Anti-sigma-W factor RsiW</fullName>
    </recommendedName>
</protein>
<sequence length="167" mass="18857">MNCSECTAQITEYLDGELPVLKETLIRNHLLSCPNCQGWADELQKLSFQIKQAMNSIPVPDDLEERILTSIRKEHRVAHKQARWTGLALIVLGVPILSLFSPFLLSVLRLFYKTTSVLMHTWLTFITLVVPPVIGLGITLAVVFLAVLGVYFLRALFKGFQFEEVLS</sequence>
<comment type="caution">
    <text evidence="5">The sequence shown here is derived from an EMBL/GenBank/DDBJ whole genome shotgun (WGS) entry which is preliminary data.</text>
</comment>
<dbReference type="STRING" id="1888891.DSOL_1579"/>
<organism evidence="5 6">
    <name type="scientific">Desulfosporosinus metallidurans</name>
    <dbReference type="NCBI Taxonomy" id="1888891"/>
    <lineage>
        <taxon>Bacteria</taxon>
        <taxon>Bacillati</taxon>
        <taxon>Bacillota</taxon>
        <taxon>Clostridia</taxon>
        <taxon>Eubacteriales</taxon>
        <taxon>Desulfitobacteriaceae</taxon>
        <taxon>Desulfosporosinus</taxon>
    </lineage>
</organism>
<evidence type="ECO:0000256" key="3">
    <source>
        <dbReference type="SAM" id="Phobius"/>
    </source>
</evidence>
<dbReference type="OrthoDB" id="1805316at2"/>
<evidence type="ECO:0000259" key="4">
    <source>
        <dbReference type="Pfam" id="PF13490"/>
    </source>
</evidence>
<feature type="transmembrane region" description="Helical" evidence="3">
    <location>
        <begin position="125"/>
        <end position="153"/>
    </location>
</feature>
<keyword evidence="3" id="KW-0472">Membrane</keyword>
<dbReference type="Pfam" id="PF13490">
    <property type="entry name" value="zf-HC2"/>
    <property type="match status" value="1"/>
</dbReference>
<dbReference type="Gene3D" id="1.10.10.1320">
    <property type="entry name" value="Anti-sigma factor, zinc-finger domain"/>
    <property type="match status" value="1"/>
</dbReference>
<keyword evidence="3" id="KW-0812">Transmembrane</keyword>
<feature type="domain" description="Putative zinc-finger" evidence="4">
    <location>
        <begin position="3"/>
        <end position="37"/>
    </location>
</feature>
<dbReference type="InterPro" id="IPR027383">
    <property type="entry name" value="Znf_put"/>
</dbReference>
<gene>
    <name evidence="5" type="ORF">DSOL_1579</name>
</gene>